<dbReference type="InterPro" id="IPR003593">
    <property type="entry name" value="AAA+_ATPase"/>
</dbReference>
<dbReference type="Pfam" id="PF00005">
    <property type="entry name" value="ABC_tran"/>
    <property type="match status" value="1"/>
</dbReference>
<dbReference type="eggNOG" id="COG4754">
    <property type="taxonomic scope" value="Bacteria"/>
</dbReference>
<dbReference type="EMBL" id="ADVG01000004">
    <property type="protein sequence ID" value="EFH82302.1"/>
    <property type="molecule type" value="Genomic_DNA"/>
</dbReference>
<keyword evidence="1" id="KW-0813">Transport</keyword>
<name>D6U0G2_KTERA</name>
<dbReference type="InParanoid" id="D6U0G2"/>
<dbReference type="SUPFAM" id="SSF52540">
    <property type="entry name" value="P-loop containing nucleoside triphosphate hydrolases"/>
    <property type="match status" value="1"/>
</dbReference>
<dbReference type="PANTHER" id="PTHR42788:SF13">
    <property type="entry name" value="ALIPHATIC SULFONATES IMPORT ATP-BINDING PROTEIN SSUB"/>
    <property type="match status" value="1"/>
</dbReference>
<organism evidence="5 6">
    <name type="scientific">Ktedonobacter racemifer DSM 44963</name>
    <dbReference type="NCBI Taxonomy" id="485913"/>
    <lineage>
        <taxon>Bacteria</taxon>
        <taxon>Bacillati</taxon>
        <taxon>Chloroflexota</taxon>
        <taxon>Ktedonobacteria</taxon>
        <taxon>Ktedonobacterales</taxon>
        <taxon>Ktedonobacteraceae</taxon>
        <taxon>Ktedonobacter</taxon>
    </lineage>
</organism>
<feature type="domain" description="ABC transporter" evidence="4">
    <location>
        <begin position="12"/>
        <end position="251"/>
    </location>
</feature>
<dbReference type="CDD" id="cd03293">
    <property type="entry name" value="ABC_NrtD_SsuB_transporters"/>
    <property type="match status" value="1"/>
</dbReference>
<dbReference type="InterPro" id="IPR027417">
    <property type="entry name" value="P-loop_NTPase"/>
</dbReference>
<dbReference type="Pfam" id="PF09821">
    <property type="entry name" value="AAA_assoc_C"/>
    <property type="match status" value="1"/>
</dbReference>
<dbReference type="AlphaFoldDB" id="D6U0G2"/>
<dbReference type="GO" id="GO:0016887">
    <property type="term" value="F:ATP hydrolysis activity"/>
    <property type="evidence" value="ECO:0007669"/>
    <property type="project" value="InterPro"/>
</dbReference>
<dbReference type="SMART" id="SM00382">
    <property type="entry name" value="AAA"/>
    <property type="match status" value="1"/>
</dbReference>
<evidence type="ECO:0000313" key="5">
    <source>
        <dbReference type="EMBL" id="EFH82302.1"/>
    </source>
</evidence>
<keyword evidence="2" id="KW-0547">Nucleotide-binding</keyword>
<dbReference type="GO" id="GO:0005524">
    <property type="term" value="F:ATP binding"/>
    <property type="evidence" value="ECO:0007669"/>
    <property type="project" value="UniProtKB-KW"/>
</dbReference>
<dbReference type="InterPro" id="IPR017871">
    <property type="entry name" value="ABC_transporter-like_CS"/>
</dbReference>
<dbReference type="RefSeq" id="WP_007920297.1">
    <property type="nucleotide sequence ID" value="NZ_ADVG01000004.1"/>
</dbReference>
<dbReference type="Proteomes" id="UP000004508">
    <property type="component" value="Unassembled WGS sequence"/>
</dbReference>
<dbReference type="eggNOG" id="COG1116">
    <property type="taxonomic scope" value="Bacteria"/>
</dbReference>
<dbReference type="InterPro" id="IPR050166">
    <property type="entry name" value="ABC_transporter_ATP-bind"/>
</dbReference>
<dbReference type="PROSITE" id="PS00211">
    <property type="entry name" value="ABC_TRANSPORTER_1"/>
    <property type="match status" value="1"/>
</dbReference>
<evidence type="ECO:0000256" key="3">
    <source>
        <dbReference type="ARBA" id="ARBA00022840"/>
    </source>
</evidence>
<evidence type="ECO:0000259" key="4">
    <source>
        <dbReference type="PROSITE" id="PS50893"/>
    </source>
</evidence>
<gene>
    <name evidence="5" type="ORF">Krac_3098</name>
</gene>
<dbReference type="PANTHER" id="PTHR42788">
    <property type="entry name" value="TAURINE IMPORT ATP-BINDING PROTEIN-RELATED"/>
    <property type="match status" value="1"/>
</dbReference>
<keyword evidence="3" id="KW-0067">ATP-binding</keyword>
<keyword evidence="6" id="KW-1185">Reference proteome</keyword>
<sequence length="458" mass="51330">MSATITTGEVLLEVQHVSKVYEEKKPQRGVRLPVVLDDVSLQIRAGEFIALLGPSGSGKSTLLRILAGLLNPSSGEVLFKGVPQYGPNSHLAIVFQSFALFPWFTVLQNVELGLQAQEVPRTQRLKRALSAIDLIGLDGFEDAYPKELSGGMRQRVGFARALVVEPELLFMDEPFSALDVLTAANLRKELMNLWQARKMPTKAIVMVTHNIEDAVSMADRILVLGADPGHIRAELQGLPITQRESKEEAYTQMVDLIYRIMTSPHTSVESLLPPEQQKTQTGVLQPPKPPRPYQTLPHVDIGDITGLIELVNASGGREDLYQLGRDLHLEVDDLLPMVEATDLLDLADTREGDLILTSTGQRFAEAGVLEEKQIFREQALARVTMLRHIVRDLQKDPDHTVSEEVYMDQLRERFSDDEAWSQLETIINWGRYAELFSYVEDRGVFRLEDPETSENTRS</sequence>
<dbReference type="OrthoDB" id="9784450at2"/>
<dbReference type="Gene3D" id="3.40.50.300">
    <property type="entry name" value="P-loop containing nucleotide triphosphate hydrolases"/>
    <property type="match status" value="1"/>
</dbReference>
<evidence type="ECO:0000256" key="1">
    <source>
        <dbReference type="ARBA" id="ARBA00022448"/>
    </source>
</evidence>
<evidence type="ECO:0000256" key="2">
    <source>
        <dbReference type="ARBA" id="ARBA00022741"/>
    </source>
</evidence>
<dbReference type="PROSITE" id="PS50893">
    <property type="entry name" value="ABC_TRANSPORTER_2"/>
    <property type="match status" value="1"/>
</dbReference>
<dbReference type="STRING" id="485913.Krac_3098"/>
<protein>
    <submittedName>
        <fullName evidence="5">ABC transporter related protein</fullName>
    </submittedName>
</protein>
<dbReference type="InterPro" id="IPR003439">
    <property type="entry name" value="ABC_transporter-like_ATP-bd"/>
</dbReference>
<dbReference type="InterPro" id="IPR018632">
    <property type="entry name" value="AAA-associated_dom_C"/>
</dbReference>
<comment type="caution">
    <text evidence="5">The sequence shown here is derived from an EMBL/GenBank/DDBJ whole genome shotgun (WGS) entry which is preliminary data.</text>
</comment>
<reference evidence="5 6" key="1">
    <citation type="journal article" date="2011" name="Stand. Genomic Sci.">
        <title>Non-contiguous finished genome sequence and contextual data of the filamentous soil bacterium Ktedonobacter racemifer type strain (SOSP1-21).</title>
        <authorList>
            <person name="Chang Y.J."/>
            <person name="Land M."/>
            <person name="Hauser L."/>
            <person name="Chertkov O."/>
            <person name="Del Rio T.G."/>
            <person name="Nolan M."/>
            <person name="Copeland A."/>
            <person name="Tice H."/>
            <person name="Cheng J.F."/>
            <person name="Lucas S."/>
            <person name="Han C."/>
            <person name="Goodwin L."/>
            <person name="Pitluck S."/>
            <person name="Ivanova N."/>
            <person name="Ovchinikova G."/>
            <person name="Pati A."/>
            <person name="Chen A."/>
            <person name="Palaniappan K."/>
            <person name="Mavromatis K."/>
            <person name="Liolios K."/>
            <person name="Brettin T."/>
            <person name="Fiebig A."/>
            <person name="Rohde M."/>
            <person name="Abt B."/>
            <person name="Goker M."/>
            <person name="Detter J.C."/>
            <person name="Woyke T."/>
            <person name="Bristow J."/>
            <person name="Eisen J.A."/>
            <person name="Markowitz V."/>
            <person name="Hugenholtz P."/>
            <person name="Kyrpides N.C."/>
            <person name="Klenk H.P."/>
            <person name="Lapidus A."/>
        </authorList>
    </citation>
    <scope>NUCLEOTIDE SEQUENCE [LARGE SCALE GENOMIC DNA]</scope>
    <source>
        <strain evidence="6">DSM 44963</strain>
    </source>
</reference>
<proteinExistence type="predicted"/>
<accession>D6U0G2</accession>
<evidence type="ECO:0000313" key="6">
    <source>
        <dbReference type="Proteomes" id="UP000004508"/>
    </source>
</evidence>